<dbReference type="CDD" id="cd03058">
    <property type="entry name" value="GST_N_Tau"/>
    <property type="match status" value="1"/>
</dbReference>
<comment type="catalytic activity">
    <reaction evidence="4">
        <text>RX + glutathione = an S-substituted glutathione + a halide anion + H(+)</text>
        <dbReference type="Rhea" id="RHEA:16437"/>
        <dbReference type="ChEBI" id="CHEBI:15378"/>
        <dbReference type="ChEBI" id="CHEBI:16042"/>
        <dbReference type="ChEBI" id="CHEBI:17792"/>
        <dbReference type="ChEBI" id="CHEBI:57925"/>
        <dbReference type="ChEBI" id="CHEBI:90779"/>
        <dbReference type="EC" id="2.5.1.18"/>
    </reaction>
</comment>
<name>A0ABC8V371_9AQUA</name>
<dbReference type="Pfam" id="PF02798">
    <property type="entry name" value="GST_N"/>
    <property type="match status" value="1"/>
</dbReference>
<dbReference type="InterPro" id="IPR045074">
    <property type="entry name" value="GST_C_Tau"/>
</dbReference>
<evidence type="ECO:0000256" key="4">
    <source>
        <dbReference type="ARBA" id="ARBA00047960"/>
    </source>
</evidence>
<dbReference type="Gene3D" id="3.40.30.10">
    <property type="entry name" value="Glutaredoxin"/>
    <property type="match status" value="1"/>
</dbReference>
<evidence type="ECO:0000256" key="1">
    <source>
        <dbReference type="ARBA" id="ARBA00009929"/>
    </source>
</evidence>
<dbReference type="PANTHER" id="PTHR11260:SF474">
    <property type="entry name" value="GLUTATHIONE TRANSFERASE"/>
    <property type="match status" value="1"/>
</dbReference>
<evidence type="ECO:0000256" key="3">
    <source>
        <dbReference type="ARBA" id="ARBA00022679"/>
    </source>
</evidence>
<evidence type="ECO:0000313" key="8">
    <source>
        <dbReference type="EMBL" id="CAK9187806.1"/>
    </source>
</evidence>
<dbReference type="CDD" id="cd03185">
    <property type="entry name" value="GST_C_Tau"/>
    <property type="match status" value="1"/>
</dbReference>
<accession>A0ABC8V371</accession>
<dbReference type="AlphaFoldDB" id="A0ABC8V371"/>
<dbReference type="FunFam" id="3.40.30.10:FF:000014">
    <property type="entry name" value="Tau class glutathione S-transferase"/>
    <property type="match status" value="1"/>
</dbReference>
<keyword evidence="9" id="KW-1185">Reference proteome</keyword>
<dbReference type="Gene3D" id="1.20.1050.10">
    <property type="match status" value="1"/>
</dbReference>
<dbReference type="InterPro" id="IPR004045">
    <property type="entry name" value="Glutathione_S-Trfase_N"/>
</dbReference>
<dbReference type="SUPFAM" id="SSF52833">
    <property type="entry name" value="Thioredoxin-like"/>
    <property type="match status" value="1"/>
</dbReference>
<dbReference type="FunFam" id="1.20.1050.10:FF:000012">
    <property type="entry name" value="Tau class glutathione S-transferase"/>
    <property type="match status" value="1"/>
</dbReference>
<gene>
    <name evidence="8" type="ORF">ILEXP_LOCUS58396</name>
</gene>
<dbReference type="Proteomes" id="UP001642360">
    <property type="component" value="Unassembled WGS sequence"/>
</dbReference>
<dbReference type="PANTHER" id="PTHR11260">
    <property type="entry name" value="GLUTATHIONE S-TRANSFERASE, GST, SUPERFAMILY, GST DOMAIN CONTAINING"/>
    <property type="match status" value="1"/>
</dbReference>
<reference evidence="8 9" key="1">
    <citation type="submission" date="2024-02" db="EMBL/GenBank/DDBJ databases">
        <authorList>
            <person name="Vignale AGUSTIN F."/>
            <person name="Sosa J E."/>
            <person name="Modenutti C."/>
        </authorList>
    </citation>
    <scope>NUCLEOTIDE SEQUENCE [LARGE SCALE GENOMIC DNA]</scope>
</reference>
<dbReference type="SFLD" id="SFLDG00358">
    <property type="entry name" value="Main_(cytGST)"/>
    <property type="match status" value="1"/>
</dbReference>
<dbReference type="InterPro" id="IPR036282">
    <property type="entry name" value="Glutathione-S-Trfase_C_sf"/>
</dbReference>
<dbReference type="Pfam" id="PF00043">
    <property type="entry name" value="GST_C"/>
    <property type="match status" value="1"/>
</dbReference>
<dbReference type="PROSITE" id="PS50404">
    <property type="entry name" value="GST_NTER"/>
    <property type="match status" value="1"/>
</dbReference>
<dbReference type="SUPFAM" id="SSF47616">
    <property type="entry name" value="GST C-terminal domain-like"/>
    <property type="match status" value="1"/>
</dbReference>
<dbReference type="PROSITE" id="PS50405">
    <property type="entry name" value="GST_CTER"/>
    <property type="match status" value="1"/>
</dbReference>
<evidence type="ECO:0000313" key="9">
    <source>
        <dbReference type="Proteomes" id="UP001642360"/>
    </source>
</evidence>
<dbReference type="InterPro" id="IPR010987">
    <property type="entry name" value="Glutathione-S-Trfase_C-like"/>
</dbReference>
<evidence type="ECO:0000259" key="7">
    <source>
        <dbReference type="PROSITE" id="PS50405"/>
    </source>
</evidence>
<evidence type="ECO:0000256" key="2">
    <source>
        <dbReference type="ARBA" id="ARBA00012452"/>
    </source>
</evidence>
<keyword evidence="3" id="KW-0808">Transferase</keyword>
<proteinExistence type="inferred from homology"/>
<comment type="caution">
    <text evidence="8">The sequence shown here is derived from an EMBL/GenBank/DDBJ whole genome shotgun (WGS) entry which is preliminary data.</text>
</comment>
<dbReference type="SFLD" id="SFLDS00019">
    <property type="entry name" value="Glutathione_Transferase_(cytos"/>
    <property type="match status" value="1"/>
</dbReference>
<dbReference type="InterPro" id="IPR040079">
    <property type="entry name" value="Glutathione_S-Trfase"/>
</dbReference>
<dbReference type="SFLD" id="SFLDG01152">
    <property type="entry name" value="Main.3:_Omega-_and_Tau-like"/>
    <property type="match status" value="1"/>
</dbReference>
<feature type="domain" description="GST C-terminal" evidence="7">
    <location>
        <begin position="144"/>
        <end position="278"/>
    </location>
</feature>
<dbReference type="EC" id="2.5.1.18" evidence="2"/>
<organism evidence="8 9">
    <name type="scientific">Ilex paraguariensis</name>
    <name type="common">yerba mate</name>
    <dbReference type="NCBI Taxonomy" id="185542"/>
    <lineage>
        <taxon>Eukaryota</taxon>
        <taxon>Viridiplantae</taxon>
        <taxon>Streptophyta</taxon>
        <taxon>Embryophyta</taxon>
        <taxon>Tracheophyta</taxon>
        <taxon>Spermatophyta</taxon>
        <taxon>Magnoliopsida</taxon>
        <taxon>eudicotyledons</taxon>
        <taxon>Gunneridae</taxon>
        <taxon>Pentapetalae</taxon>
        <taxon>asterids</taxon>
        <taxon>campanulids</taxon>
        <taxon>Aquifoliales</taxon>
        <taxon>Aquifoliaceae</taxon>
        <taxon>Ilex</taxon>
    </lineage>
</organism>
<dbReference type="InterPro" id="IPR004046">
    <property type="entry name" value="GST_C"/>
</dbReference>
<sequence length="284" mass="32634">MAYVAHGCHRFHFNKGVSRVPKGTLQSPNECDRKFSFKTDYKKKQLTEAEEATTDLMSSQGVKLVGFWVSPFVLRVEWALKLKGIEYEYIEEDIFNKSPLLLELNPVHQKVPVMVHDGKVMAESFVILEYIDETWKQTPLLPQDPYERAMARFWAKSVEEKLLDTAWIAMCSQGDEKENALKSAREVLEKIEGELKGKKFFGGEAIGYLDLAVGWIPFWLPVWEEVGSMKILDPSKFPNIIAWMSHFLKHPVVKERLPPRDEMVIYCDKRSEEIAALIASAKHG</sequence>
<dbReference type="EMBL" id="CAUOFW020010146">
    <property type="protein sequence ID" value="CAK9187806.1"/>
    <property type="molecule type" value="Genomic_DNA"/>
</dbReference>
<dbReference type="InterPro" id="IPR045073">
    <property type="entry name" value="Omega/Tau-like"/>
</dbReference>
<dbReference type="GO" id="GO:0004364">
    <property type="term" value="F:glutathione transferase activity"/>
    <property type="evidence" value="ECO:0007669"/>
    <property type="project" value="UniProtKB-EC"/>
</dbReference>
<evidence type="ECO:0000256" key="5">
    <source>
        <dbReference type="ARBA" id="ARBA00071370"/>
    </source>
</evidence>
<protein>
    <recommendedName>
        <fullName evidence="5">Probable glutathione S-transferase</fullName>
        <ecNumber evidence="2">2.5.1.18</ecNumber>
    </recommendedName>
</protein>
<comment type="similarity">
    <text evidence="1">Belongs to the GST superfamily. HSP26 family.</text>
</comment>
<dbReference type="InterPro" id="IPR036249">
    <property type="entry name" value="Thioredoxin-like_sf"/>
</dbReference>
<evidence type="ECO:0000259" key="6">
    <source>
        <dbReference type="PROSITE" id="PS50404"/>
    </source>
</evidence>
<feature type="domain" description="GST N-terminal" evidence="6">
    <location>
        <begin position="60"/>
        <end position="139"/>
    </location>
</feature>